<evidence type="ECO:0000313" key="5">
    <source>
        <dbReference type="EMBL" id="MCE0482327.1"/>
    </source>
</evidence>
<evidence type="ECO:0000259" key="4">
    <source>
        <dbReference type="Pfam" id="PF14432"/>
    </source>
</evidence>
<dbReference type="PANTHER" id="PTHR47926">
    <property type="entry name" value="PENTATRICOPEPTIDE REPEAT-CONTAINING PROTEIN"/>
    <property type="match status" value="1"/>
</dbReference>
<dbReference type="InterPro" id="IPR046849">
    <property type="entry name" value="E2_motif"/>
</dbReference>
<dbReference type="InterPro" id="IPR046848">
    <property type="entry name" value="E_motif"/>
</dbReference>
<feature type="repeat" description="PPR" evidence="3">
    <location>
        <begin position="166"/>
        <end position="200"/>
    </location>
</feature>
<dbReference type="Pfam" id="PF20431">
    <property type="entry name" value="E_motif"/>
    <property type="match status" value="1"/>
</dbReference>
<feature type="domain" description="DYW" evidence="4">
    <location>
        <begin position="482"/>
        <end position="573"/>
    </location>
</feature>
<dbReference type="InterPro" id="IPR011990">
    <property type="entry name" value="TPR-like_helical_dom_sf"/>
</dbReference>
<evidence type="ECO:0000256" key="2">
    <source>
        <dbReference type="ARBA" id="ARBA00022737"/>
    </source>
</evidence>
<feature type="repeat" description="PPR" evidence="3">
    <location>
        <begin position="135"/>
        <end position="165"/>
    </location>
</feature>
<feature type="repeat" description="PPR" evidence="3">
    <location>
        <begin position="303"/>
        <end position="337"/>
    </location>
</feature>
<evidence type="ECO:0000256" key="1">
    <source>
        <dbReference type="ARBA" id="ARBA00006643"/>
    </source>
</evidence>
<evidence type="ECO:0000256" key="3">
    <source>
        <dbReference type="PROSITE-ProRule" id="PRU00708"/>
    </source>
</evidence>
<dbReference type="Pfam" id="PF13041">
    <property type="entry name" value="PPR_2"/>
    <property type="match status" value="2"/>
</dbReference>
<sequence>MAYVDSLLSKCTCFSQLKQLQAHLLTTGNFQFYTCRAKFLDFCAVSSAGNLPYAAHIFRHITFPYKNEWNAIIRGLAQSHKPVDALTFYVSMSRSPCKPDALTCSFTLKACARALARSETPEIHAHVIRFGFAADVLLRTTLLDAYSKCGDLDCAYKVFDEMGVRDIASWNALIAGLAQGNRPTEALLLFKKMREDNMEPNEVTVLGALSACSQLGANKEGDLVNEYIKSKSLDRNVIVCNAVIDMYAKCGLVGRAYEVFNEMKCFRTRVTWNTMIMALAMYGDGEQALELFERMGQAGIEPDSVSYLAAICACNHAGMVEEGMQLFDAMDRCGVSKNVKHYGSMVDLLGRAGRLDEAYKIVQSMPTVPDVVLWQTLLGASKTYSNVEMAEIASKKLVEMGSNHCGDFVLLSNVYAAQGRWHDVRRVREAMKGQDVKKVPGFSYIEVGGTIYKFMNGDKNHPKWKEIYWKLDEVSLRIREYGYVAETNHVFHDIGPEEKENALCYHSEKLAVAFGLISTPDRTCISVNKNLRICGDCHVAIKLISKIYDREIIVRDRTRFHRFKDGACSCKEYCAPEIERGGRMDEYCMQHYLAFQLRDSRSRGLQHTPSPDECRPSKAAARVNNLNW</sequence>
<feature type="repeat" description="PPR" evidence="3">
    <location>
        <begin position="236"/>
        <end position="266"/>
    </location>
</feature>
<dbReference type="Pfam" id="PF14432">
    <property type="entry name" value="DYW_deaminase"/>
    <property type="match status" value="1"/>
</dbReference>
<dbReference type="PROSITE" id="PS51375">
    <property type="entry name" value="PPR"/>
    <property type="match status" value="5"/>
</dbReference>
<dbReference type="SUPFAM" id="SSF48452">
    <property type="entry name" value="TPR-like"/>
    <property type="match status" value="1"/>
</dbReference>
<dbReference type="InterPro" id="IPR046960">
    <property type="entry name" value="PPR_At4g14850-like_plant"/>
</dbReference>
<dbReference type="InterPro" id="IPR032867">
    <property type="entry name" value="DYW_dom"/>
</dbReference>
<keyword evidence="6" id="KW-1185">Reference proteome</keyword>
<dbReference type="InterPro" id="IPR002885">
    <property type="entry name" value="PPR_rpt"/>
</dbReference>
<reference evidence="5 6" key="1">
    <citation type="journal article" date="2021" name="BMC Genomics">
        <title>Datura genome reveals duplications of psychoactive alkaloid biosynthetic genes and high mutation rate following tissue culture.</title>
        <authorList>
            <person name="Rajewski A."/>
            <person name="Carter-House D."/>
            <person name="Stajich J."/>
            <person name="Litt A."/>
        </authorList>
    </citation>
    <scope>NUCLEOTIDE SEQUENCE [LARGE SCALE GENOMIC DNA]</scope>
    <source>
        <strain evidence="5">AR-01</strain>
    </source>
</reference>
<dbReference type="PANTHER" id="PTHR47926:SF408">
    <property type="entry name" value="DYW DOMAIN-CONTAINING PROTEIN"/>
    <property type="match status" value="1"/>
</dbReference>
<name>A0ABS8VQG2_DATST</name>
<protein>
    <recommendedName>
        <fullName evidence="4">DYW domain-containing protein</fullName>
    </recommendedName>
</protein>
<dbReference type="NCBIfam" id="TIGR00756">
    <property type="entry name" value="PPR"/>
    <property type="match status" value="6"/>
</dbReference>
<comment type="caution">
    <text evidence="5">The sequence shown here is derived from an EMBL/GenBank/DDBJ whole genome shotgun (WGS) entry which is preliminary data.</text>
</comment>
<dbReference type="Gene3D" id="1.25.40.10">
    <property type="entry name" value="Tetratricopeptide repeat domain"/>
    <property type="match status" value="4"/>
</dbReference>
<organism evidence="5 6">
    <name type="scientific">Datura stramonium</name>
    <name type="common">Jimsonweed</name>
    <name type="synonym">Common thornapple</name>
    <dbReference type="NCBI Taxonomy" id="4076"/>
    <lineage>
        <taxon>Eukaryota</taxon>
        <taxon>Viridiplantae</taxon>
        <taxon>Streptophyta</taxon>
        <taxon>Embryophyta</taxon>
        <taxon>Tracheophyta</taxon>
        <taxon>Spermatophyta</taxon>
        <taxon>Magnoliopsida</taxon>
        <taxon>eudicotyledons</taxon>
        <taxon>Gunneridae</taxon>
        <taxon>Pentapetalae</taxon>
        <taxon>asterids</taxon>
        <taxon>lamiids</taxon>
        <taxon>Solanales</taxon>
        <taxon>Solanaceae</taxon>
        <taxon>Solanoideae</taxon>
        <taxon>Datureae</taxon>
        <taxon>Datura</taxon>
    </lineage>
</organism>
<dbReference type="Proteomes" id="UP000823775">
    <property type="component" value="Unassembled WGS sequence"/>
</dbReference>
<accession>A0ABS8VQG2</accession>
<keyword evidence="2" id="KW-0677">Repeat</keyword>
<feature type="repeat" description="PPR" evidence="3">
    <location>
        <begin position="268"/>
        <end position="302"/>
    </location>
</feature>
<dbReference type="EMBL" id="JACEIK010005864">
    <property type="protein sequence ID" value="MCE0482327.1"/>
    <property type="molecule type" value="Genomic_DNA"/>
</dbReference>
<evidence type="ECO:0000313" key="6">
    <source>
        <dbReference type="Proteomes" id="UP000823775"/>
    </source>
</evidence>
<dbReference type="Pfam" id="PF01535">
    <property type="entry name" value="PPR"/>
    <property type="match status" value="4"/>
</dbReference>
<comment type="similarity">
    <text evidence="1">Belongs to the PPR family. PCMP-H subfamily.</text>
</comment>
<gene>
    <name evidence="5" type="ORF">HAX54_041001</name>
</gene>
<dbReference type="Pfam" id="PF20430">
    <property type="entry name" value="Eplus_motif"/>
    <property type="match status" value="1"/>
</dbReference>
<proteinExistence type="inferred from homology"/>